<accession>A0ABT8F5N4</accession>
<evidence type="ECO:0000313" key="5">
    <source>
        <dbReference type="Proteomes" id="UP001168552"/>
    </source>
</evidence>
<evidence type="ECO:0000259" key="3">
    <source>
        <dbReference type="SMART" id="SM00065"/>
    </source>
</evidence>
<feature type="coiled-coil region" evidence="1">
    <location>
        <begin position="496"/>
        <end position="562"/>
    </location>
</feature>
<keyword evidence="5" id="KW-1185">Reference proteome</keyword>
<sequence length="701" mass="79578">MKINTKSISFRLLLSFVGMGIITVFLVGFTIFGLGYLVKSTREVFYVKQPSQMWTFGLSKSVQKSNVQLHSYLTFQEESYQEAWKRTWEVEIQEALDSLNRHAPQWNDPKSQVLYAKILNRLNELKEAQKDVLKKAGASDDSEVVDDNYDLSSLLGATDDSHEENAAQKALVEKVLPISQEIDTELRALFESIHYASQQISLAVNNYLGTFRLVELTMILAAIFACWVLYYFLSKQILTSITELKSKVAILGNGNLPEWTEIREDELQVVHEELHELTTNLRNVKGFALEVGKGHFDNDISVFNNQGEIGSSLAEMRNSLKKVAEEDKIRNWTTKGVAEFGEILRQHSDDLDTLADRVLTHLIKYLNVNQGSLFVLNEEEEDDPFLELKASYAFDRKKFIEKRIEIGQGLIGQCYLEKQSISLSKVPDEYITITSGLGLANPKYLLIVPLNFNESVFGVIELASFAPFAAHEVDFVEKLGESIASSLSNVRINQNTRKLLNESQMMTEQMRAQEEEMRQNMEELQATQEEMQRGARERDAQEEELRENYEKMRAAREEATYLIQKFDQQLKAIDNAIIRVSVDARYTIIDANAHFTSLVNAAEVEDLALAEFIDFPAQLLQEAKKGFTTFEASLKSNAKPLQGKASYLADEQQLILVLNPYPKASEGTASPIPTEKPAPDETYLLDQLKEKTQLLRNLGEE</sequence>
<keyword evidence="2" id="KW-0472">Membrane</keyword>
<dbReference type="SUPFAM" id="SSF55781">
    <property type="entry name" value="GAF domain-like"/>
    <property type="match status" value="1"/>
</dbReference>
<reference evidence="4" key="1">
    <citation type="submission" date="2023-06" db="EMBL/GenBank/DDBJ databases">
        <title>Cytophagales bacterium Strain LB-30, isolated from soil.</title>
        <authorList>
            <person name="Liu B."/>
        </authorList>
    </citation>
    <scope>NUCLEOTIDE SEQUENCE</scope>
    <source>
        <strain evidence="4">LB-30</strain>
    </source>
</reference>
<dbReference type="InterPro" id="IPR003018">
    <property type="entry name" value="GAF"/>
</dbReference>
<evidence type="ECO:0000256" key="2">
    <source>
        <dbReference type="SAM" id="Phobius"/>
    </source>
</evidence>
<gene>
    <name evidence="4" type="ORF">QWY31_09705</name>
</gene>
<keyword evidence="2" id="KW-1133">Transmembrane helix</keyword>
<comment type="caution">
    <text evidence="4">The sequence shown here is derived from an EMBL/GenBank/DDBJ whole genome shotgun (WGS) entry which is preliminary data.</text>
</comment>
<dbReference type="SMART" id="SM00065">
    <property type="entry name" value="GAF"/>
    <property type="match status" value="1"/>
</dbReference>
<dbReference type="Proteomes" id="UP001168552">
    <property type="component" value="Unassembled WGS sequence"/>
</dbReference>
<dbReference type="EMBL" id="JAUHJS010000004">
    <property type="protein sequence ID" value="MDN4165778.1"/>
    <property type="molecule type" value="Genomic_DNA"/>
</dbReference>
<proteinExistence type="predicted"/>
<name>A0ABT8F5N4_9BACT</name>
<keyword evidence="1" id="KW-0175">Coiled coil</keyword>
<feature type="transmembrane region" description="Helical" evidence="2">
    <location>
        <begin position="213"/>
        <end position="233"/>
    </location>
</feature>
<keyword evidence="2" id="KW-0812">Transmembrane</keyword>
<feature type="transmembrane region" description="Helical" evidence="2">
    <location>
        <begin position="12"/>
        <end position="38"/>
    </location>
</feature>
<evidence type="ECO:0000313" key="4">
    <source>
        <dbReference type="EMBL" id="MDN4165778.1"/>
    </source>
</evidence>
<protein>
    <submittedName>
        <fullName evidence="4">GAF domain-containing protein</fullName>
    </submittedName>
</protein>
<dbReference type="InterPro" id="IPR029016">
    <property type="entry name" value="GAF-like_dom_sf"/>
</dbReference>
<dbReference type="Pfam" id="PF13185">
    <property type="entry name" value="GAF_2"/>
    <property type="match status" value="1"/>
</dbReference>
<evidence type="ECO:0000256" key="1">
    <source>
        <dbReference type="SAM" id="Coils"/>
    </source>
</evidence>
<dbReference type="RefSeq" id="WP_320004308.1">
    <property type="nucleotide sequence ID" value="NZ_JAUHJS010000004.1"/>
</dbReference>
<feature type="domain" description="GAF" evidence="3">
    <location>
        <begin position="350"/>
        <end position="497"/>
    </location>
</feature>
<organism evidence="4 5">
    <name type="scientific">Shiella aurantiaca</name>
    <dbReference type="NCBI Taxonomy" id="3058365"/>
    <lineage>
        <taxon>Bacteria</taxon>
        <taxon>Pseudomonadati</taxon>
        <taxon>Bacteroidota</taxon>
        <taxon>Cytophagia</taxon>
        <taxon>Cytophagales</taxon>
        <taxon>Shiellaceae</taxon>
        <taxon>Shiella</taxon>
    </lineage>
</organism>
<dbReference type="Gene3D" id="3.30.450.40">
    <property type="match status" value="1"/>
</dbReference>